<evidence type="ECO:0000313" key="2">
    <source>
        <dbReference type="EMBL" id="GIG49245.1"/>
    </source>
</evidence>
<evidence type="ECO:0000256" key="1">
    <source>
        <dbReference type="SAM" id="Phobius"/>
    </source>
</evidence>
<name>A0A919PQX8_9ACTN</name>
<accession>A0A919PQX8</accession>
<feature type="transmembrane region" description="Helical" evidence="1">
    <location>
        <begin position="109"/>
        <end position="137"/>
    </location>
</feature>
<feature type="transmembrane region" description="Helical" evidence="1">
    <location>
        <begin position="299"/>
        <end position="318"/>
    </location>
</feature>
<dbReference type="Proteomes" id="UP000660611">
    <property type="component" value="Unassembled WGS sequence"/>
</dbReference>
<reference evidence="2" key="1">
    <citation type="submission" date="2021-01" db="EMBL/GenBank/DDBJ databases">
        <title>Whole genome shotgun sequence of Dactylosporangium siamense NBRC 106093.</title>
        <authorList>
            <person name="Komaki H."/>
            <person name="Tamura T."/>
        </authorList>
    </citation>
    <scope>NUCLEOTIDE SEQUENCE</scope>
    <source>
        <strain evidence="2">NBRC 106093</strain>
    </source>
</reference>
<dbReference type="RefSeq" id="WP_203850939.1">
    <property type="nucleotide sequence ID" value="NZ_BAAAVW010000008.1"/>
</dbReference>
<protein>
    <submittedName>
        <fullName evidence="2">Transporter</fullName>
    </submittedName>
</protein>
<evidence type="ECO:0000313" key="3">
    <source>
        <dbReference type="Proteomes" id="UP000660611"/>
    </source>
</evidence>
<keyword evidence="1" id="KW-1133">Transmembrane helix</keyword>
<feature type="transmembrane region" description="Helical" evidence="1">
    <location>
        <begin position="12"/>
        <end position="34"/>
    </location>
</feature>
<feature type="transmembrane region" description="Helical" evidence="1">
    <location>
        <begin position="184"/>
        <end position="202"/>
    </location>
</feature>
<dbReference type="AlphaFoldDB" id="A0A919PQX8"/>
<sequence length="323" mass="34778">MTWLAWRQLRAQLLVTGVAVAVLAVYLVVLGTQIRGGHHDAVASCGDACGSALREFQSRFQGQLYLLDALLLVTPTLLGMFWGAPLVARELETGTHRLVWNQSVSRRRWLVVRLAVVTAAAAALTGLFSLLLTWAASPYDAVAADRFTALLFGARNLVPVAYTCCGVVLGALAGLVLRRTVPAMAVTALLFAAIQVAVPIVVRPHLGTPVHSSRAMSAEAIRNLSFLGAKADVEGLSAPNVWVVSNSKLLTADGRTVDLDRYHGCLSGQFDVMAQCVAALDLHVDVAYHPGGRYWRFQWLESLLFLTAALALTGVALWRIRVA</sequence>
<keyword evidence="1" id="KW-0472">Membrane</keyword>
<dbReference type="EMBL" id="BONQ01000114">
    <property type="protein sequence ID" value="GIG49245.1"/>
    <property type="molecule type" value="Genomic_DNA"/>
</dbReference>
<comment type="caution">
    <text evidence="2">The sequence shown here is derived from an EMBL/GenBank/DDBJ whole genome shotgun (WGS) entry which is preliminary data.</text>
</comment>
<proteinExistence type="predicted"/>
<gene>
    <name evidence="2" type="ORF">Dsi01nite_072860</name>
</gene>
<feature type="transmembrane region" description="Helical" evidence="1">
    <location>
        <begin position="157"/>
        <end position="177"/>
    </location>
</feature>
<feature type="transmembrane region" description="Helical" evidence="1">
    <location>
        <begin position="64"/>
        <end position="88"/>
    </location>
</feature>
<organism evidence="2 3">
    <name type="scientific">Dactylosporangium siamense</name>
    <dbReference type="NCBI Taxonomy" id="685454"/>
    <lineage>
        <taxon>Bacteria</taxon>
        <taxon>Bacillati</taxon>
        <taxon>Actinomycetota</taxon>
        <taxon>Actinomycetes</taxon>
        <taxon>Micromonosporales</taxon>
        <taxon>Micromonosporaceae</taxon>
        <taxon>Dactylosporangium</taxon>
    </lineage>
</organism>
<keyword evidence="1" id="KW-0812">Transmembrane</keyword>
<keyword evidence="3" id="KW-1185">Reference proteome</keyword>